<dbReference type="EMBL" id="JAQJAC010000003">
    <property type="protein sequence ID" value="KAJ5589693.1"/>
    <property type="molecule type" value="Genomic_DNA"/>
</dbReference>
<evidence type="ECO:0000313" key="1">
    <source>
        <dbReference type="EMBL" id="KAJ5589693.1"/>
    </source>
</evidence>
<gene>
    <name evidence="1" type="ORF">N7450_003665</name>
</gene>
<dbReference type="AlphaFoldDB" id="A0AAD6GTN5"/>
<proteinExistence type="predicted"/>
<name>A0AAD6GTN5_9EURO</name>
<reference evidence="1 2" key="1">
    <citation type="journal article" date="2023" name="IMA Fungus">
        <title>Comparative genomic study of the Penicillium genus elucidates a diverse pangenome and 15 lateral gene transfer events.</title>
        <authorList>
            <person name="Petersen C."/>
            <person name="Sorensen T."/>
            <person name="Nielsen M.R."/>
            <person name="Sondergaard T.E."/>
            <person name="Sorensen J.L."/>
            <person name="Fitzpatrick D.A."/>
            <person name="Frisvad J.C."/>
            <person name="Nielsen K.L."/>
        </authorList>
    </citation>
    <scope>NUCLEOTIDE SEQUENCE [LARGE SCALE GENOMIC DNA]</scope>
    <source>
        <strain evidence="1 2">IBT 29057</strain>
    </source>
</reference>
<organism evidence="1 2">
    <name type="scientific">Penicillium hetheringtonii</name>
    <dbReference type="NCBI Taxonomy" id="911720"/>
    <lineage>
        <taxon>Eukaryota</taxon>
        <taxon>Fungi</taxon>
        <taxon>Dikarya</taxon>
        <taxon>Ascomycota</taxon>
        <taxon>Pezizomycotina</taxon>
        <taxon>Eurotiomycetes</taxon>
        <taxon>Eurotiomycetidae</taxon>
        <taxon>Eurotiales</taxon>
        <taxon>Aspergillaceae</taxon>
        <taxon>Penicillium</taxon>
    </lineage>
</organism>
<protein>
    <submittedName>
        <fullName evidence="1">Uncharacterized protein</fullName>
    </submittedName>
</protein>
<sequence>MTSIATTDELIVSDITAGAPIKNLGLFKYVLGALEAHLSGQVHVSGKKVVFTKMKAVKAIGAEKLAHFRLSTLFLRIADSKAYVVK</sequence>
<evidence type="ECO:0000313" key="2">
    <source>
        <dbReference type="Proteomes" id="UP001216150"/>
    </source>
</evidence>
<keyword evidence="2" id="KW-1185">Reference proteome</keyword>
<dbReference type="Proteomes" id="UP001216150">
    <property type="component" value="Unassembled WGS sequence"/>
</dbReference>
<comment type="caution">
    <text evidence="1">The sequence shown here is derived from an EMBL/GenBank/DDBJ whole genome shotgun (WGS) entry which is preliminary data.</text>
</comment>
<accession>A0AAD6GTN5</accession>